<keyword evidence="1" id="KW-0812">Transmembrane</keyword>
<protein>
    <recommendedName>
        <fullName evidence="4">DUF4199 domain-containing protein</fullName>
    </recommendedName>
</protein>
<keyword evidence="1" id="KW-0472">Membrane</keyword>
<evidence type="ECO:0000256" key="1">
    <source>
        <dbReference type="SAM" id="Phobius"/>
    </source>
</evidence>
<dbReference type="KEGG" id="obg:Verru16b_02113"/>
<dbReference type="Proteomes" id="UP000095228">
    <property type="component" value="Chromosome"/>
</dbReference>
<dbReference type="RefSeq" id="WP_069962237.1">
    <property type="nucleotide sequence ID" value="NZ_CP016094.1"/>
</dbReference>
<evidence type="ECO:0008006" key="4">
    <source>
        <dbReference type="Google" id="ProtNLM"/>
    </source>
</evidence>
<dbReference type="Pfam" id="PF13858">
    <property type="entry name" value="DUF4199"/>
    <property type="match status" value="1"/>
</dbReference>
<dbReference type="AlphaFoldDB" id="A0A1D8AVW9"/>
<dbReference type="OrthoDB" id="195834at2"/>
<gene>
    <name evidence="2" type="ORF">Verru16b_02113</name>
</gene>
<dbReference type="STRING" id="1838286.Verru16b_02113"/>
<sequence>MGTKFTYALILTIASAVFQLLLYFTGFQTEKLAVGQHLNWLGLIIMIVVLFLGIKAVREEAPDKSLTYGKGVGTGVLISLFSGLMSAVYSFIHFKFVNTEFADYQLELIRAKWEEAGMGAAQMEQAEGFTRAMMGPVAQAIMTPIMAVVLGTIISLIAAAILKRPAPAPTV</sequence>
<feature type="transmembrane region" description="Helical" evidence="1">
    <location>
        <begin position="38"/>
        <end position="57"/>
    </location>
</feature>
<feature type="transmembrane region" description="Helical" evidence="1">
    <location>
        <begin position="141"/>
        <end position="162"/>
    </location>
</feature>
<feature type="transmembrane region" description="Helical" evidence="1">
    <location>
        <begin position="7"/>
        <end position="26"/>
    </location>
</feature>
<organism evidence="2 3">
    <name type="scientific">Lacunisphaera limnophila</name>
    <dbReference type="NCBI Taxonomy" id="1838286"/>
    <lineage>
        <taxon>Bacteria</taxon>
        <taxon>Pseudomonadati</taxon>
        <taxon>Verrucomicrobiota</taxon>
        <taxon>Opitutia</taxon>
        <taxon>Opitutales</taxon>
        <taxon>Opitutaceae</taxon>
        <taxon>Lacunisphaera</taxon>
    </lineage>
</organism>
<dbReference type="EMBL" id="CP016094">
    <property type="protein sequence ID" value="AOS45044.1"/>
    <property type="molecule type" value="Genomic_DNA"/>
</dbReference>
<dbReference type="InterPro" id="IPR025250">
    <property type="entry name" value="DUF4199"/>
</dbReference>
<accession>A0A1D8AVW9</accession>
<proteinExistence type="predicted"/>
<evidence type="ECO:0000313" key="2">
    <source>
        <dbReference type="EMBL" id="AOS45044.1"/>
    </source>
</evidence>
<name>A0A1D8AVW9_9BACT</name>
<keyword evidence="1" id="KW-1133">Transmembrane helix</keyword>
<evidence type="ECO:0000313" key="3">
    <source>
        <dbReference type="Proteomes" id="UP000095228"/>
    </source>
</evidence>
<reference evidence="2 3" key="1">
    <citation type="submission" date="2016-06" db="EMBL/GenBank/DDBJ databases">
        <title>Three novel species with peptidoglycan cell walls form the new genus Lacunisphaera gen. nov. in the family Opitutaceae of the verrucomicrobial subdivision 4.</title>
        <authorList>
            <person name="Rast P."/>
            <person name="Gloeckner I."/>
            <person name="Jogler M."/>
            <person name="Boedeker C."/>
            <person name="Jeske O."/>
            <person name="Wiegand S."/>
            <person name="Reinhardt R."/>
            <person name="Schumann P."/>
            <person name="Rohde M."/>
            <person name="Spring S."/>
            <person name="Gloeckner F.O."/>
            <person name="Jogler C."/>
        </authorList>
    </citation>
    <scope>NUCLEOTIDE SEQUENCE [LARGE SCALE GENOMIC DNA]</scope>
    <source>
        <strain evidence="2 3">IG16b</strain>
    </source>
</reference>
<keyword evidence="3" id="KW-1185">Reference proteome</keyword>
<feature type="transmembrane region" description="Helical" evidence="1">
    <location>
        <begin position="69"/>
        <end position="92"/>
    </location>
</feature>